<dbReference type="OrthoDB" id="495830at2"/>
<feature type="region of interest" description="Disordered" evidence="1">
    <location>
        <begin position="132"/>
        <end position="164"/>
    </location>
</feature>
<reference evidence="2 3" key="1">
    <citation type="submission" date="2019-04" db="EMBL/GenBank/DDBJ databases">
        <title>Streptomyces piniterrae sp. nov., a heliquinomycin-producing actinomycete isolated from rhizosphere soil of Pinus yunnanensis.</title>
        <authorList>
            <person name="Zhuang X."/>
            <person name="Zhao J."/>
        </authorList>
    </citation>
    <scope>NUCLEOTIDE SEQUENCE [LARGE SCALE GENOMIC DNA]</scope>
    <source>
        <strain evidence="3">jys28</strain>
    </source>
</reference>
<name>A0A4V5MMU1_9ACTN</name>
<comment type="caution">
    <text evidence="2">The sequence shown here is derived from an EMBL/GenBank/DDBJ whole genome shotgun (WGS) entry which is preliminary data.</text>
</comment>
<evidence type="ECO:0000313" key="2">
    <source>
        <dbReference type="EMBL" id="TJZ54658.1"/>
    </source>
</evidence>
<evidence type="ECO:0000256" key="1">
    <source>
        <dbReference type="SAM" id="MobiDB-lite"/>
    </source>
</evidence>
<accession>A0A4V5MMU1</accession>
<sequence>MSVPLTGFSPEDLYATGMVEEYQRTLIARIGAQRAADLYRHYRKKKQEANAKSPVPDELPWPTATDDPILADAARAVVKMWYVGAWYGLSPAAEAKLREAEKTKPQGVAPNEAFMVSPEAYLNGLVWKVSGGHPPGGKPPGYGSWQSPPVPIPAPATGSYEELS</sequence>
<keyword evidence="3" id="KW-1185">Reference proteome</keyword>
<gene>
    <name evidence="2" type="ORF">FCH28_13540</name>
</gene>
<protein>
    <submittedName>
        <fullName evidence="2">Uncharacterized protein</fullName>
    </submittedName>
</protein>
<dbReference type="AlphaFoldDB" id="A0A4V5MMU1"/>
<evidence type="ECO:0000313" key="3">
    <source>
        <dbReference type="Proteomes" id="UP000308697"/>
    </source>
</evidence>
<organism evidence="2 3">
    <name type="scientific">Streptomyces piniterrae</name>
    <dbReference type="NCBI Taxonomy" id="2571125"/>
    <lineage>
        <taxon>Bacteria</taxon>
        <taxon>Bacillati</taxon>
        <taxon>Actinomycetota</taxon>
        <taxon>Actinomycetes</taxon>
        <taxon>Kitasatosporales</taxon>
        <taxon>Streptomycetaceae</taxon>
        <taxon>Streptomyces</taxon>
    </lineage>
</organism>
<proteinExistence type="predicted"/>
<dbReference type="EMBL" id="SUMB01000004">
    <property type="protein sequence ID" value="TJZ54658.1"/>
    <property type="molecule type" value="Genomic_DNA"/>
</dbReference>
<dbReference type="Proteomes" id="UP000308697">
    <property type="component" value="Unassembled WGS sequence"/>
</dbReference>